<dbReference type="VEuPathDB" id="VectorBase:AMIN014079"/>
<organism evidence="1 2">
    <name type="scientific">Anopheles minimus</name>
    <dbReference type="NCBI Taxonomy" id="112268"/>
    <lineage>
        <taxon>Eukaryota</taxon>
        <taxon>Metazoa</taxon>
        <taxon>Ecdysozoa</taxon>
        <taxon>Arthropoda</taxon>
        <taxon>Hexapoda</taxon>
        <taxon>Insecta</taxon>
        <taxon>Pterygota</taxon>
        <taxon>Neoptera</taxon>
        <taxon>Endopterygota</taxon>
        <taxon>Diptera</taxon>
        <taxon>Nematocera</taxon>
        <taxon>Culicoidea</taxon>
        <taxon>Culicidae</taxon>
        <taxon>Anophelinae</taxon>
        <taxon>Anopheles</taxon>
    </lineage>
</organism>
<evidence type="ECO:0000313" key="2">
    <source>
        <dbReference type="Proteomes" id="UP000075920"/>
    </source>
</evidence>
<protein>
    <submittedName>
        <fullName evidence="1">Uncharacterized protein</fullName>
    </submittedName>
</protein>
<evidence type="ECO:0000313" key="1">
    <source>
        <dbReference type="EnsemblMetazoa" id="AMIN014079-PB"/>
    </source>
</evidence>
<dbReference type="Proteomes" id="UP000075920">
    <property type="component" value="Unassembled WGS sequence"/>
</dbReference>
<name>A0A182WMX1_9DIPT</name>
<dbReference type="AlphaFoldDB" id="A0A182WMX1"/>
<accession>A0A182WMX1</accession>
<dbReference type="EnsemblMetazoa" id="AMIN014079-RB">
    <property type="protein sequence ID" value="AMIN014079-PB"/>
    <property type="gene ID" value="AMIN014079"/>
</dbReference>
<reference evidence="2" key="1">
    <citation type="submission" date="2013-03" db="EMBL/GenBank/DDBJ databases">
        <title>The Genome Sequence of Anopheles minimus MINIMUS1.</title>
        <authorList>
            <consortium name="The Broad Institute Genomics Platform"/>
            <person name="Neafsey D.E."/>
            <person name="Walton C."/>
            <person name="Walker B."/>
            <person name="Young S.K."/>
            <person name="Zeng Q."/>
            <person name="Gargeya S."/>
            <person name="Fitzgerald M."/>
            <person name="Haas B."/>
            <person name="Abouelleil A."/>
            <person name="Allen A.W."/>
            <person name="Alvarado L."/>
            <person name="Arachchi H.M."/>
            <person name="Berlin A.M."/>
            <person name="Chapman S.B."/>
            <person name="Gainer-Dewar J."/>
            <person name="Goldberg J."/>
            <person name="Griggs A."/>
            <person name="Gujja S."/>
            <person name="Hansen M."/>
            <person name="Howarth C."/>
            <person name="Imamovic A."/>
            <person name="Ireland A."/>
            <person name="Larimer J."/>
            <person name="McCowan C."/>
            <person name="Murphy C."/>
            <person name="Pearson M."/>
            <person name="Poon T.W."/>
            <person name="Priest M."/>
            <person name="Roberts A."/>
            <person name="Saif S."/>
            <person name="Shea T."/>
            <person name="Sisk P."/>
            <person name="Sykes S."/>
            <person name="Wortman J."/>
            <person name="Nusbaum C."/>
            <person name="Birren B."/>
        </authorList>
    </citation>
    <scope>NUCLEOTIDE SEQUENCE [LARGE SCALE GENOMIC DNA]</scope>
    <source>
        <strain evidence="2">MINIMUS1</strain>
    </source>
</reference>
<sequence>MRVTLPILRHSSRSVHDRLASFSVNLNSGSVTSRPG</sequence>
<proteinExistence type="predicted"/>
<reference evidence="1" key="2">
    <citation type="submission" date="2020-05" db="UniProtKB">
        <authorList>
            <consortium name="EnsemblMetazoa"/>
        </authorList>
    </citation>
    <scope>IDENTIFICATION</scope>
    <source>
        <strain evidence="1">MINIMUS1</strain>
    </source>
</reference>
<keyword evidence="2" id="KW-1185">Reference proteome</keyword>